<organism evidence="2">
    <name type="scientific">marine sediment metagenome</name>
    <dbReference type="NCBI Taxonomy" id="412755"/>
    <lineage>
        <taxon>unclassified sequences</taxon>
        <taxon>metagenomes</taxon>
        <taxon>ecological metagenomes</taxon>
    </lineage>
</organism>
<dbReference type="EMBL" id="BARS01000529">
    <property type="protein sequence ID" value="GAF78715.1"/>
    <property type="molecule type" value="Genomic_DNA"/>
</dbReference>
<sequence>MIAFYIAIGLAVLTIVAWLLLRRTLRTRLRMEKTMRKDPDIDEFLIVFNWTPKILYFPTMVISLFASGLMYLQEADLWVFGSINPEIIGSIWLLIFFLNFLVEEYDITIMVMLASLLSIGFLLLWLNLVGWVAGFLSLFKHFALSISATGYLLVGIIGLLTVITSWLKGLFYYVSITPNYMNLQEGPTETGEQIGREDYNTRIDTSDFLERLLGFGKIVITFKDRKRQPITLLVCTIRRKAQLLEKVRAKFVIDHPKKNTVRLAQGIDKQ</sequence>
<feature type="transmembrane region" description="Helical" evidence="1">
    <location>
        <begin position="6"/>
        <end position="25"/>
    </location>
</feature>
<accession>X0TRF6</accession>
<reference evidence="2" key="1">
    <citation type="journal article" date="2014" name="Front. Microbiol.">
        <title>High frequency of phylogenetically diverse reductive dehalogenase-homologous genes in deep subseafloor sedimentary metagenomes.</title>
        <authorList>
            <person name="Kawai M."/>
            <person name="Futagami T."/>
            <person name="Toyoda A."/>
            <person name="Takaki Y."/>
            <person name="Nishi S."/>
            <person name="Hori S."/>
            <person name="Arai W."/>
            <person name="Tsubouchi T."/>
            <person name="Morono Y."/>
            <person name="Uchiyama I."/>
            <person name="Ito T."/>
            <person name="Fujiyama A."/>
            <person name="Inagaki F."/>
            <person name="Takami H."/>
        </authorList>
    </citation>
    <scope>NUCLEOTIDE SEQUENCE</scope>
    <source>
        <strain evidence="2">Expedition CK06-06</strain>
    </source>
</reference>
<proteinExistence type="predicted"/>
<protein>
    <submittedName>
        <fullName evidence="2">Uncharacterized protein</fullName>
    </submittedName>
</protein>
<evidence type="ECO:0000256" key="1">
    <source>
        <dbReference type="SAM" id="Phobius"/>
    </source>
</evidence>
<comment type="caution">
    <text evidence="2">The sequence shown here is derived from an EMBL/GenBank/DDBJ whole genome shotgun (WGS) entry which is preliminary data.</text>
</comment>
<keyword evidence="1" id="KW-0472">Membrane</keyword>
<name>X0TRF6_9ZZZZ</name>
<keyword evidence="1" id="KW-1133">Transmembrane helix</keyword>
<feature type="transmembrane region" description="Helical" evidence="1">
    <location>
        <begin position="54"/>
        <end position="72"/>
    </location>
</feature>
<evidence type="ECO:0000313" key="2">
    <source>
        <dbReference type="EMBL" id="GAF78715.1"/>
    </source>
</evidence>
<dbReference type="AlphaFoldDB" id="X0TRF6"/>
<feature type="transmembrane region" description="Helical" evidence="1">
    <location>
        <begin position="78"/>
        <end position="102"/>
    </location>
</feature>
<feature type="transmembrane region" description="Helical" evidence="1">
    <location>
        <begin position="151"/>
        <end position="174"/>
    </location>
</feature>
<keyword evidence="1" id="KW-0812">Transmembrane</keyword>
<feature type="transmembrane region" description="Helical" evidence="1">
    <location>
        <begin position="109"/>
        <end position="139"/>
    </location>
</feature>
<gene>
    <name evidence="2" type="ORF">S01H1_01255</name>
</gene>